<reference evidence="2 3" key="1">
    <citation type="submission" date="2020-08" db="EMBL/GenBank/DDBJ databases">
        <authorList>
            <person name="Xu S."/>
            <person name="Li A."/>
        </authorList>
    </citation>
    <scope>NUCLEOTIDE SEQUENCE [LARGE SCALE GENOMIC DNA]</scope>
    <source>
        <strain evidence="2 3">119BY6-57</strain>
    </source>
</reference>
<dbReference type="Proteomes" id="UP000523196">
    <property type="component" value="Unassembled WGS sequence"/>
</dbReference>
<organism evidence="2 3">
    <name type="scientific">Marilutibacter spongiae</name>
    <dbReference type="NCBI Taxonomy" id="2025720"/>
    <lineage>
        <taxon>Bacteria</taxon>
        <taxon>Pseudomonadati</taxon>
        <taxon>Pseudomonadota</taxon>
        <taxon>Gammaproteobacteria</taxon>
        <taxon>Lysobacterales</taxon>
        <taxon>Lysobacteraceae</taxon>
        <taxon>Marilutibacter</taxon>
    </lineage>
</organism>
<proteinExistence type="predicted"/>
<feature type="chain" id="PRO_5031497843" description="TonB C-terminal domain-containing protein" evidence="1">
    <location>
        <begin position="24"/>
        <end position="321"/>
    </location>
</feature>
<sequence>MKSHFAVVLAVIATCALPLRSHAQAVSPTPTEPCEAAYASLPVGSVLDLLDPHAPGDRRAAALAAYERLAGIEACPEFAYTLGQLYRHGSYLPGNLVPQDIERARELILPMAEDGYLPAFADLAEMEMRHANARAAMQWTQVYLHFVQTVQADYVEDVDALRFQRSAYNRHLLARTDFLWRRLTRPVLSRKLIAADLSAYLAAHEAAIAPRMRMRQEGALRRASAQDGGPARVTHVPDDCYVNAIRGVGSASASWIVEVLPTGERGRMVLENFVPNPAAAARMEACLARYEFAPFVGTRPATVRISMLLGSPEGGSLQRRR</sequence>
<dbReference type="RefSeq" id="WP_182688114.1">
    <property type="nucleotide sequence ID" value="NZ_JACHTF010000013.1"/>
</dbReference>
<keyword evidence="1" id="KW-0732">Signal</keyword>
<name>A0A7W3Y6L5_9GAMM</name>
<evidence type="ECO:0000313" key="3">
    <source>
        <dbReference type="Proteomes" id="UP000523196"/>
    </source>
</evidence>
<dbReference type="EMBL" id="JACHTF010000013">
    <property type="protein sequence ID" value="MBB1061367.1"/>
    <property type="molecule type" value="Genomic_DNA"/>
</dbReference>
<dbReference type="InterPro" id="IPR011990">
    <property type="entry name" value="TPR-like_helical_dom_sf"/>
</dbReference>
<dbReference type="AlphaFoldDB" id="A0A7W3Y6L5"/>
<keyword evidence="3" id="KW-1185">Reference proteome</keyword>
<gene>
    <name evidence="2" type="ORF">H4F98_12380</name>
</gene>
<dbReference type="Gene3D" id="1.25.40.10">
    <property type="entry name" value="Tetratricopeptide repeat domain"/>
    <property type="match status" value="1"/>
</dbReference>
<feature type="signal peptide" evidence="1">
    <location>
        <begin position="1"/>
        <end position="23"/>
    </location>
</feature>
<protein>
    <recommendedName>
        <fullName evidence="4">TonB C-terminal domain-containing protein</fullName>
    </recommendedName>
</protein>
<evidence type="ECO:0000256" key="1">
    <source>
        <dbReference type="SAM" id="SignalP"/>
    </source>
</evidence>
<comment type="caution">
    <text evidence="2">The sequence shown here is derived from an EMBL/GenBank/DDBJ whole genome shotgun (WGS) entry which is preliminary data.</text>
</comment>
<accession>A0A7W3Y6L5</accession>
<evidence type="ECO:0000313" key="2">
    <source>
        <dbReference type="EMBL" id="MBB1061367.1"/>
    </source>
</evidence>
<evidence type="ECO:0008006" key="4">
    <source>
        <dbReference type="Google" id="ProtNLM"/>
    </source>
</evidence>